<feature type="transmembrane region" description="Helical" evidence="4">
    <location>
        <begin position="706"/>
        <end position="728"/>
    </location>
</feature>
<keyword evidence="5" id="KW-0732">Signal</keyword>
<dbReference type="GO" id="GO:0046872">
    <property type="term" value="F:metal ion binding"/>
    <property type="evidence" value="ECO:0007669"/>
    <property type="project" value="UniProtKB-KW"/>
</dbReference>
<evidence type="ECO:0000256" key="5">
    <source>
        <dbReference type="SAM" id="SignalP"/>
    </source>
</evidence>
<evidence type="ECO:0000256" key="4">
    <source>
        <dbReference type="SAM" id="Phobius"/>
    </source>
</evidence>
<dbReference type="GO" id="GO:0007219">
    <property type="term" value="P:Notch signaling pathway"/>
    <property type="evidence" value="ECO:0007669"/>
    <property type="project" value="TreeGrafter"/>
</dbReference>
<dbReference type="GO" id="GO:0006509">
    <property type="term" value="P:membrane protein ectodomain proteolysis"/>
    <property type="evidence" value="ECO:0007669"/>
    <property type="project" value="TreeGrafter"/>
</dbReference>
<dbReference type="PROSITE" id="PS50215">
    <property type="entry name" value="ADAM_MEPRO"/>
    <property type="match status" value="1"/>
</dbReference>
<sequence>MEAGLGLEGPGPGPDPSVISLSLLLLLLSAGSGSAAERHGAPRRPAGRGLEALRHYDLLSLSHMEHRISRRDVAEGPRDRTVSFQALGRKFVLHLSARRGLLTDSARVLMQDAWGEVKPLPLNTHGFYSGYVQGDSNSSVQAYIGEGEFSARILTSGDEYHVEPLWRLAGDPEDERMVVYRGDALQGSHAPFCATRLPRGAKKGGEQEGRRPGEHPGQQFGSTNSGEAMRPKRSAAAGGPVGAMGEPVKDTCTLLLVADFRFFQAMGRGQQGTTINYLIELVDRVDGIFRGTHWGEQAASVGIQIQEILIHEESTVVVGGERHYNMEAPPSPITHGLPSPPSLGTTSHAWNVSELLRQFSMDVSERASQVCLAHLFTYQDFEDGILGLAYVASPTGKTDGGVCSKRVQEKNGINVSYNTGLTSTMNYGKTILTKEVELVVAHELGHSFGAGHDTEECSAGHDADGKYIMYPIAVSGDQPNNGLFSPCSVRSVGQVLSHKAASCLTPQRHKYCGNFRVEDGEQCDEGPPLGRNHSCCTHNCTLRENALCSDRNSPCCQGCRYKDQVLCQGRLPALCREAAFCTGDSGVCPKPGNLSDGTECLDHGRCLSGVCQPFCTTLEQKLEPCVCAEKNDSCKVCCRRPGGGCAPYLAAGGSPLLLPRGKPCSVGFCDIHGQCIKQVQDFLERTWDFIEKLNANELSRFLADNVVGSVLIFSVLLWVPLSLLVHCVDRNLDNEYSAGEHWPRPGQVVEQLSADSLGDQGSPGLSAVPPMHFTFAGGGRFGSGARLIRPIKEEPAYNNDLPLSSPARHSYSDLCSMHNRNGD</sequence>
<feature type="compositionally biased region" description="Basic and acidic residues" evidence="3">
    <location>
        <begin position="203"/>
        <end position="214"/>
    </location>
</feature>
<reference evidence="9" key="1">
    <citation type="submission" date="2025-08" db="UniProtKB">
        <authorList>
            <consortium name="RefSeq"/>
        </authorList>
    </citation>
    <scope>IDENTIFICATION</scope>
    <source>
        <tissue evidence="9">Sperm</tissue>
    </source>
</reference>
<dbReference type="InterPro" id="IPR032029">
    <property type="entry name" value="ADAM17_MPD"/>
</dbReference>
<dbReference type="RefSeq" id="XP_032810429.1">
    <property type="nucleotide sequence ID" value="XM_032954538.1"/>
</dbReference>
<feature type="binding site" evidence="2">
    <location>
        <position position="452"/>
    </location>
    <ligand>
        <name>Zn(2+)</name>
        <dbReference type="ChEBI" id="CHEBI:29105"/>
        <note>catalytic</note>
    </ligand>
</feature>
<keyword evidence="1" id="KW-1015">Disulfide bond</keyword>
<dbReference type="Proteomes" id="UP001318040">
    <property type="component" value="Chromosome 15"/>
</dbReference>
<feature type="chain" id="PRO_5042465954" evidence="5">
    <location>
        <begin position="36"/>
        <end position="823"/>
    </location>
</feature>
<dbReference type="Gene3D" id="3.40.390.10">
    <property type="entry name" value="Collagenase (Catalytic Domain)"/>
    <property type="match status" value="1"/>
</dbReference>
<gene>
    <name evidence="9" type="primary">LOC116942526</name>
</gene>
<dbReference type="InterPro" id="IPR024079">
    <property type="entry name" value="MetalloPept_cat_dom_sf"/>
</dbReference>
<evidence type="ECO:0000313" key="8">
    <source>
        <dbReference type="Proteomes" id="UP001318040"/>
    </source>
</evidence>
<organism evidence="8 9">
    <name type="scientific">Petromyzon marinus</name>
    <name type="common">Sea lamprey</name>
    <dbReference type="NCBI Taxonomy" id="7757"/>
    <lineage>
        <taxon>Eukaryota</taxon>
        <taxon>Metazoa</taxon>
        <taxon>Chordata</taxon>
        <taxon>Craniata</taxon>
        <taxon>Vertebrata</taxon>
        <taxon>Cyclostomata</taxon>
        <taxon>Hyperoartia</taxon>
        <taxon>Petromyzontiformes</taxon>
        <taxon>Petromyzontidae</taxon>
        <taxon>Petromyzon</taxon>
    </lineage>
</organism>
<feature type="region of interest" description="Disordered" evidence="3">
    <location>
        <begin position="195"/>
        <end position="242"/>
    </location>
</feature>
<proteinExistence type="predicted"/>
<dbReference type="CDD" id="cd14246">
    <property type="entry name" value="ADAM17_MPD"/>
    <property type="match status" value="1"/>
</dbReference>
<dbReference type="Gene3D" id="4.10.70.30">
    <property type="match status" value="1"/>
</dbReference>
<dbReference type="GO" id="GO:0005886">
    <property type="term" value="C:plasma membrane"/>
    <property type="evidence" value="ECO:0007669"/>
    <property type="project" value="TreeGrafter"/>
</dbReference>
<evidence type="ECO:0000259" key="7">
    <source>
        <dbReference type="PROSITE" id="PS50215"/>
    </source>
</evidence>
<name>A0AAJ7T3E4_PETMA</name>
<keyword evidence="2" id="KW-0862">Zinc</keyword>
<dbReference type="SMART" id="SM00050">
    <property type="entry name" value="DISIN"/>
    <property type="match status" value="1"/>
</dbReference>
<dbReference type="InterPro" id="IPR051489">
    <property type="entry name" value="ADAM_Metalloproteinase"/>
</dbReference>
<dbReference type="PANTHER" id="PTHR45702:SF6">
    <property type="entry name" value="DISINTEGRIN AND METALLOPROTEINASE DOMAIN-CONTAINING PROTEIN 17"/>
    <property type="match status" value="1"/>
</dbReference>
<feature type="domain" description="Peptidase M12B" evidence="7">
    <location>
        <begin position="250"/>
        <end position="508"/>
    </location>
</feature>
<evidence type="ECO:0000256" key="3">
    <source>
        <dbReference type="SAM" id="MobiDB-lite"/>
    </source>
</evidence>
<keyword evidence="2" id="KW-0479">Metal-binding</keyword>
<feature type="domain" description="Disintegrin" evidence="6">
    <location>
        <begin position="509"/>
        <end position="596"/>
    </location>
</feature>
<evidence type="ECO:0000256" key="1">
    <source>
        <dbReference type="ARBA" id="ARBA00023157"/>
    </source>
</evidence>
<dbReference type="Pfam" id="PF13574">
    <property type="entry name" value="Reprolysin_2"/>
    <property type="match status" value="1"/>
</dbReference>
<feature type="binding site" evidence="2">
    <location>
        <position position="442"/>
    </location>
    <ligand>
        <name>Zn(2+)</name>
        <dbReference type="ChEBI" id="CHEBI:29105"/>
        <note>catalytic</note>
    </ligand>
</feature>
<protein>
    <submittedName>
        <fullName evidence="9">Disintegrin and metalloproteinase domain-containing protein 17-like isoform X2</fullName>
    </submittedName>
</protein>
<evidence type="ECO:0000256" key="2">
    <source>
        <dbReference type="PROSITE-ProRule" id="PRU00276"/>
    </source>
</evidence>
<keyword evidence="8" id="KW-1185">Reference proteome</keyword>
<dbReference type="InterPro" id="IPR036436">
    <property type="entry name" value="Disintegrin_dom_sf"/>
</dbReference>
<dbReference type="Pfam" id="PF16698">
    <property type="entry name" value="ADAM17_MPD"/>
    <property type="match status" value="1"/>
</dbReference>
<evidence type="ECO:0000259" key="6">
    <source>
        <dbReference type="PROSITE" id="PS50214"/>
    </source>
</evidence>
<dbReference type="GO" id="GO:0004222">
    <property type="term" value="F:metalloendopeptidase activity"/>
    <property type="evidence" value="ECO:0007669"/>
    <property type="project" value="InterPro"/>
</dbReference>
<evidence type="ECO:0000313" key="9">
    <source>
        <dbReference type="RefSeq" id="XP_032810429.1"/>
    </source>
</evidence>
<accession>A0AAJ7T3E4</accession>
<feature type="binding site" evidence="2">
    <location>
        <position position="446"/>
    </location>
    <ligand>
        <name>Zn(2+)</name>
        <dbReference type="ChEBI" id="CHEBI:29105"/>
        <note>catalytic</note>
    </ligand>
</feature>
<comment type="caution">
    <text evidence="2">Lacks conserved residue(s) required for the propagation of feature annotation.</text>
</comment>
<keyword evidence="4" id="KW-1133">Transmembrane helix</keyword>
<feature type="signal peptide" evidence="5">
    <location>
        <begin position="1"/>
        <end position="35"/>
    </location>
</feature>
<dbReference type="Gene3D" id="4.10.70.10">
    <property type="entry name" value="Disintegrin domain"/>
    <property type="match status" value="1"/>
</dbReference>
<dbReference type="InterPro" id="IPR001590">
    <property type="entry name" value="Peptidase_M12B"/>
</dbReference>
<dbReference type="FunFam" id="4.10.70.10:FF:000003">
    <property type="entry name" value="Disintegrin and metalloproteinase domain-containing protein 17"/>
    <property type="match status" value="1"/>
</dbReference>
<dbReference type="AlphaFoldDB" id="A0AAJ7T3E4"/>
<keyword evidence="4" id="KW-0812">Transmembrane</keyword>
<keyword evidence="4" id="KW-0472">Membrane</keyword>
<dbReference type="SUPFAM" id="SSF55486">
    <property type="entry name" value="Metalloproteases ('zincins'), catalytic domain"/>
    <property type="match status" value="1"/>
</dbReference>
<dbReference type="PANTHER" id="PTHR45702">
    <property type="entry name" value="ADAM10/ADAM17 METALLOPEPTIDASE FAMILY MEMBER"/>
    <property type="match status" value="1"/>
</dbReference>
<feature type="active site" evidence="2">
    <location>
        <position position="443"/>
    </location>
</feature>
<dbReference type="PROSITE" id="PS50214">
    <property type="entry name" value="DISINTEGRIN_2"/>
    <property type="match status" value="1"/>
</dbReference>
<dbReference type="InterPro" id="IPR001762">
    <property type="entry name" value="Disintegrin_dom"/>
</dbReference>
<dbReference type="SUPFAM" id="SSF57552">
    <property type="entry name" value="Blood coagulation inhibitor (disintegrin)"/>
    <property type="match status" value="1"/>
</dbReference>